<keyword evidence="3" id="KW-1185">Reference proteome</keyword>
<accession>A0A3N4HKP8</accession>
<organism evidence="2 3">
    <name type="scientific">Ascobolus immersus RN42</name>
    <dbReference type="NCBI Taxonomy" id="1160509"/>
    <lineage>
        <taxon>Eukaryota</taxon>
        <taxon>Fungi</taxon>
        <taxon>Dikarya</taxon>
        <taxon>Ascomycota</taxon>
        <taxon>Pezizomycotina</taxon>
        <taxon>Pezizomycetes</taxon>
        <taxon>Pezizales</taxon>
        <taxon>Ascobolaceae</taxon>
        <taxon>Ascobolus</taxon>
    </lineage>
</organism>
<protein>
    <submittedName>
        <fullName evidence="2">Uncharacterized protein</fullName>
    </submittedName>
</protein>
<feature type="region of interest" description="Disordered" evidence="1">
    <location>
        <begin position="31"/>
        <end position="55"/>
    </location>
</feature>
<dbReference type="EMBL" id="ML119790">
    <property type="protein sequence ID" value="RPA74423.1"/>
    <property type="molecule type" value="Genomic_DNA"/>
</dbReference>
<reference evidence="2 3" key="1">
    <citation type="journal article" date="2018" name="Nat. Ecol. Evol.">
        <title>Pezizomycetes genomes reveal the molecular basis of ectomycorrhizal truffle lifestyle.</title>
        <authorList>
            <person name="Murat C."/>
            <person name="Payen T."/>
            <person name="Noel B."/>
            <person name="Kuo A."/>
            <person name="Morin E."/>
            <person name="Chen J."/>
            <person name="Kohler A."/>
            <person name="Krizsan K."/>
            <person name="Balestrini R."/>
            <person name="Da Silva C."/>
            <person name="Montanini B."/>
            <person name="Hainaut M."/>
            <person name="Levati E."/>
            <person name="Barry K.W."/>
            <person name="Belfiori B."/>
            <person name="Cichocki N."/>
            <person name="Clum A."/>
            <person name="Dockter R.B."/>
            <person name="Fauchery L."/>
            <person name="Guy J."/>
            <person name="Iotti M."/>
            <person name="Le Tacon F."/>
            <person name="Lindquist E.A."/>
            <person name="Lipzen A."/>
            <person name="Malagnac F."/>
            <person name="Mello A."/>
            <person name="Molinier V."/>
            <person name="Miyauchi S."/>
            <person name="Poulain J."/>
            <person name="Riccioni C."/>
            <person name="Rubini A."/>
            <person name="Sitrit Y."/>
            <person name="Splivallo R."/>
            <person name="Traeger S."/>
            <person name="Wang M."/>
            <person name="Zifcakova L."/>
            <person name="Wipf D."/>
            <person name="Zambonelli A."/>
            <person name="Paolocci F."/>
            <person name="Nowrousian M."/>
            <person name="Ottonello S."/>
            <person name="Baldrian P."/>
            <person name="Spatafora J.W."/>
            <person name="Henrissat B."/>
            <person name="Nagy L.G."/>
            <person name="Aury J.M."/>
            <person name="Wincker P."/>
            <person name="Grigoriev I.V."/>
            <person name="Bonfante P."/>
            <person name="Martin F.M."/>
        </authorList>
    </citation>
    <scope>NUCLEOTIDE SEQUENCE [LARGE SCALE GENOMIC DNA]</scope>
    <source>
        <strain evidence="2 3">RN42</strain>
    </source>
</reference>
<evidence type="ECO:0000256" key="1">
    <source>
        <dbReference type="SAM" id="MobiDB-lite"/>
    </source>
</evidence>
<dbReference type="AlphaFoldDB" id="A0A3N4HKP8"/>
<name>A0A3N4HKP8_ASCIM</name>
<evidence type="ECO:0000313" key="3">
    <source>
        <dbReference type="Proteomes" id="UP000275078"/>
    </source>
</evidence>
<sequence length="202" mass="23571">MGPWYFYSRAHPNDYVFDYFKRFDRYEESKSESKKPTANAGRRRRTTRSVQNRDRVNPPSRFIYLDRLSRPLLTHRRIQHIDFVLAPFLGAATELSLRSGSDSFFLLFHKMFDKAVEIEISPKASFQVPIIRRAGHELVETVHDTLLRTCSGICVVEGERYAKSRWCLGHRSWLGDVKRQEIVSPPSKFEYILSKVATGIKD</sequence>
<gene>
    <name evidence="2" type="ORF">BJ508DRAFT_312870</name>
</gene>
<evidence type="ECO:0000313" key="2">
    <source>
        <dbReference type="EMBL" id="RPA74423.1"/>
    </source>
</evidence>
<dbReference type="Proteomes" id="UP000275078">
    <property type="component" value="Unassembled WGS sequence"/>
</dbReference>
<proteinExistence type="predicted"/>